<dbReference type="GO" id="GO:0004820">
    <property type="term" value="F:glycine-tRNA ligase activity"/>
    <property type="evidence" value="ECO:0007669"/>
    <property type="project" value="UniProtKB-EC"/>
</dbReference>
<keyword evidence="7 10" id="KW-0648">Protein biosynthesis</keyword>
<evidence type="ECO:0000256" key="4">
    <source>
        <dbReference type="ARBA" id="ARBA00022598"/>
    </source>
</evidence>
<evidence type="ECO:0000256" key="10">
    <source>
        <dbReference type="HAMAP-Rule" id="MF_00255"/>
    </source>
</evidence>
<dbReference type="PANTHER" id="PTHR30075">
    <property type="entry name" value="GLYCYL-TRNA SYNTHETASE"/>
    <property type="match status" value="1"/>
</dbReference>
<keyword evidence="3 10" id="KW-0963">Cytoplasm</keyword>
<dbReference type="RefSeq" id="WP_283769038.1">
    <property type="nucleotide sequence ID" value="NZ_JAQOSO010000112.1"/>
</dbReference>
<proteinExistence type="inferred from homology"/>
<evidence type="ECO:0000256" key="2">
    <source>
        <dbReference type="ARBA" id="ARBA00008226"/>
    </source>
</evidence>
<dbReference type="EMBL" id="JAQOSO010000112">
    <property type="protein sequence ID" value="MDJ1176768.1"/>
    <property type="molecule type" value="Genomic_DNA"/>
</dbReference>
<evidence type="ECO:0000256" key="3">
    <source>
        <dbReference type="ARBA" id="ARBA00022490"/>
    </source>
</evidence>
<keyword evidence="5 10" id="KW-0547">Nucleotide-binding</keyword>
<keyword evidence="6 10" id="KW-0067">ATP-binding</keyword>
<organism evidence="12 13">
    <name type="scientific">Roseofilum capinflatum BLCC-M114</name>
    <dbReference type="NCBI Taxonomy" id="3022440"/>
    <lineage>
        <taxon>Bacteria</taxon>
        <taxon>Bacillati</taxon>
        <taxon>Cyanobacteriota</taxon>
        <taxon>Cyanophyceae</taxon>
        <taxon>Desertifilales</taxon>
        <taxon>Desertifilaceae</taxon>
        <taxon>Roseofilum</taxon>
        <taxon>Roseofilum capinflatum</taxon>
    </lineage>
</organism>
<evidence type="ECO:0000256" key="1">
    <source>
        <dbReference type="ARBA" id="ARBA00004496"/>
    </source>
</evidence>
<reference evidence="12 13" key="1">
    <citation type="submission" date="2023-01" db="EMBL/GenBank/DDBJ databases">
        <title>Novel diversity within Roseofilum (Cyanobacteria; Desertifilaceae) from marine benthic mats with descriptions of four novel species.</title>
        <authorList>
            <person name="Wang Y."/>
            <person name="Berthold D.E."/>
            <person name="Hu J."/>
            <person name="Lefler F.W."/>
            <person name="Laughinghouse H.D. IV."/>
        </authorList>
    </citation>
    <scope>NUCLEOTIDE SEQUENCE [LARGE SCALE GENOMIC DNA]</scope>
    <source>
        <strain evidence="12 13">BLCC-M114</strain>
    </source>
</reference>
<evidence type="ECO:0000256" key="7">
    <source>
        <dbReference type="ARBA" id="ARBA00022917"/>
    </source>
</evidence>
<evidence type="ECO:0000256" key="5">
    <source>
        <dbReference type="ARBA" id="ARBA00022741"/>
    </source>
</evidence>
<keyword evidence="13" id="KW-1185">Reference proteome</keyword>
<keyword evidence="8 10" id="KW-0030">Aminoacyl-tRNA synthetase</keyword>
<accession>A0ABT7BER5</accession>
<dbReference type="Pfam" id="PF05746">
    <property type="entry name" value="DALR_1"/>
    <property type="match status" value="1"/>
</dbReference>
<dbReference type="InterPro" id="IPR006194">
    <property type="entry name" value="Gly-tRNA-synth_heterodimer"/>
</dbReference>
<dbReference type="PRINTS" id="PR01045">
    <property type="entry name" value="TRNASYNTHGB"/>
</dbReference>
<dbReference type="Proteomes" id="UP001235849">
    <property type="component" value="Unassembled WGS sequence"/>
</dbReference>
<dbReference type="InterPro" id="IPR008909">
    <property type="entry name" value="DALR_anticod-bd"/>
</dbReference>
<evidence type="ECO:0000256" key="8">
    <source>
        <dbReference type="ARBA" id="ARBA00023146"/>
    </source>
</evidence>
<dbReference type="Pfam" id="PF02092">
    <property type="entry name" value="tRNA_synt_2f"/>
    <property type="match status" value="1"/>
</dbReference>
<gene>
    <name evidence="10 12" type="primary">glyS</name>
    <name evidence="12" type="ORF">PMG25_22010</name>
</gene>
<protein>
    <recommendedName>
        <fullName evidence="10">Glycine--tRNA ligase beta subunit</fullName>
        <ecNumber evidence="10">6.1.1.14</ecNumber>
    </recommendedName>
    <alternativeName>
        <fullName evidence="10">Glycyl-tRNA synthetase beta subunit</fullName>
        <shortName evidence="10">GlyRS</shortName>
    </alternativeName>
</protein>
<comment type="subunit">
    <text evidence="10">Tetramer of two alpha and two beta subunits.</text>
</comment>
<keyword evidence="4 10" id="KW-0436">Ligase</keyword>
<dbReference type="PROSITE" id="PS50861">
    <property type="entry name" value="AA_TRNA_LIGASE_II_GLYAB"/>
    <property type="match status" value="1"/>
</dbReference>
<dbReference type="NCBIfam" id="TIGR00211">
    <property type="entry name" value="glyS"/>
    <property type="match status" value="1"/>
</dbReference>
<evidence type="ECO:0000259" key="11">
    <source>
        <dbReference type="Pfam" id="PF05746"/>
    </source>
</evidence>
<dbReference type="InterPro" id="IPR015944">
    <property type="entry name" value="Gly-tRNA-synth_bsu"/>
</dbReference>
<dbReference type="HAMAP" id="MF_00255">
    <property type="entry name" value="Gly_tRNA_synth_beta"/>
    <property type="match status" value="1"/>
</dbReference>
<sequence length="712" mass="79628">MSTFLLEVGTEELPADFIASAIDQWRSLIPQSLADELLTPRSIEVYGTPRRLCVLIEGLPLQQPDREAEIKGPPAKVAFKDGKPTKAAEGFARNQGVNVEDLEIRPTEKGDFVFIRQHIPGSVVPKLLTQWVPRWISGLEGRRFMRWGDGQIRFPRPIRWLVALFDRQVLPIVLENGSTPIFGDRLSYGHRVLHPQPVSLEQASDYLAAMESIFIQVDPKKREEIIKTQVAACAEKVGGYARISPDLLAEVTNLVEYPTAVVGKFDDDFLQIPTEVTTMEMESHQRYFPVFQSETSAELLPYFITVSNGDPAKSDLIAQGNERVIRARLADGQFFYQADLAQPLERYVEKLETVTFQEKLGSVRDKVERIRTCVRVLAEQLQLSSEDRELCDRTALLCKADLVTQMVYEFPELQGVMGEKYARASGEPEAVATGIVEHYLPKGAGDSLPQTLVGQVVGMGDRLDTLISIFSLGMIPSGSSDPFALRRAANAIISITWEGYLPLDLHQLLTDSVASCWPNSDLPNLVPTLEDFFLQRIRTQLQEDKSIDYDLVNAVLGEDDPEYASRGLADLLDLLKRALFLQEIRTSGKLDDIYATVNRSTRLAAKGSLDKEQLDPVGVVKPDLFEQASEQAFYDAMVKIVPQTQRCQETRNYQDLVNALAEIAPTVSRFFDGEDSVLVMAEDSKIQTNRLNLLSILRNHARVLADFGAIVN</sequence>
<feature type="domain" description="DALR anticodon binding" evidence="11">
    <location>
        <begin position="620"/>
        <end position="699"/>
    </location>
</feature>
<name>A0ABT7BER5_9CYAN</name>
<dbReference type="EC" id="6.1.1.14" evidence="10"/>
<comment type="similarity">
    <text evidence="2 10">Belongs to the class-II aminoacyl-tRNA synthetase family.</text>
</comment>
<dbReference type="PANTHER" id="PTHR30075:SF2">
    <property type="entry name" value="GLYCINE--TRNA LIGASE, CHLOROPLASTIC_MITOCHONDRIAL 2"/>
    <property type="match status" value="1"/>
</dbReference>
<comment type="subcellular location">
    <subcellularLocation>
        <location evidence="1 10">Cytoplasm</location>
    </subcellularLocation>
</comment>
<comment type="catalytic activity">
    <reaction evidence="9 10">
        <text>tRNA(Gly) + glycine + ATP = glycyl-tRNA(Gly) + AMP + diphosphate</text>
        <dbReference type="Rhea" id="RHEA:16013"/>
        <dbReference type="Rhea" id="RHEA-COMP:9664"/>
        <dbReference type="Rhea" id="RHEA-COMP:9683"/>
        <dbReference type="ChEBI" id="CHEBI:30616"/>
        <dbReference type="ChEBI" id="CHEBI:33019"/>
        <dbReference type="ChEBI" id="CHEBI:57305"/>
        <dbReference type="ChEBI" id="CHEBI:78442"/>
        <dbReference type="ChEBI" id="CHEBI:78522"/>
        <dbReference type="ChEBI" id="CHEBI:456215"/>
        <dbReference type="EC" id="6.1.1.14"/>
    </reaction>
</comment>
<dbReference type="SUPFAM" id="SSF109604">
    <property type="entry name" value="HD-domain/PDEase-like"/>
    <property type="match status" value="1"/>
</dbReference>
<evidence type="ECO:0000313" key="12">
    <source>
        <dbReference type="EMBL" id="MDJ1176768.1"/>
    </source>
</evidence>
<evidence type="ECO:0000256" key="6">
    <source>
        <dbReference type="ARBA" id="ARBA00022840"/>
    </source>
</evidence>
<comment type="caution">
    <text evidence="12">The sequence shown here is derived from an EMBL/GenBank/DDBJ whole genome shotgun (WGS) entry which is preliminary data.</text>
</comment>
<evidence type="ECO:0000313" key="13">
    <source>
        <dbReference type="Proteomes" id="UP001235849"/>
    </source>
</evidence>
<evidence type="ECO:0000256" key="9">
    <source>
        <dbReference type="ARBA" id="ARBA00047937"/>
    </source>
</evidence>